<sequence>MELRRLGQKQQGPHSEKLPGPYVHSTSHHYCNLSCSREHCSSHQYNSSPLDQQLEDPVVKNNDGESVKASSCREKERR</sequence>
<feature type="compositionally biased region" description="Basic and acidic residues" evidence="1">
    <location>
        <begin position="62"/>
        <end position="78"/>
    </location>
</feature>
<feature type="compositionally biased region" description="Polar residues" evidence="1">
    <location>
        <begin position="42"/>
        <end position="51"/>
    </location>
</feature>
<feature type="region of interest" description="Disordered" evidence="1">
    <location>
        <begin position="40"/>
        <end position="78"/>
    </location>
</feature>
<proteinExistence type="predicted"/>
<organism evidence="2 3">
    <name type="scientific">Brassica cretica</name>
    <name type="common">Mustard</name>
    <dbReference type="NCBI Taxonomy" id="69181"/>
    <lineage>
        <taxon>Eukaryota</taxon>
        <taxon>Viridiplantae</taxon>
        <taxon>Streptophyta</taxon>
        <taxon>Embryophyta</taxon>
        <taxon>Tracheophyta</taxon>
        <taxon>Spermatophyta</taxon>
        <taxon>Magnoliopsida</taxon>
        <taxon>eudicotyledons</taxon>
        <taxon>Gunneridae</taxon>
        <taxon>Pentapetalae</taxon>
        <taxon>rosids</taxon>
        <taxon>malvids</taxon>
        <taxon>Brassicales</taxon>
        <taxon>Brassicaceae</taxon>
        <taxon>Brassiceae</taxon>
        <taxon>Brassica</taxon>
    </lineage>
</organism>
<evidence type="ECO:0000313" key="3">
    <source>
        <dbReference type="Proteomes" id="UP000712600"/>
    </source>
</evidence>
<feature type="region of interest" description="Disordered" evidence="1">
    <location>
        <begin position="1"/>
        <end position="28"/>
    </location>
</feature>
<dbReference type="EMBL" id="QGKX02000088">
    <property type="protein sequence ID" value="KAF3583309.1"/>
    <property type="molecule type" value="Genomic_DNA"/>
</dbReference>
<name>A0A8S9RTR7_BRACR</name>
<accession>A0A8S9RTR7</accession>
<dbReference type="Proteomes" id="UP000712600">
    <property type="component" value="Unassembled WGS sequence"/>
</dbReference>
<reference evidence="2" key="1">
    <citation type="submission" date="2019-12" db="EMBL/GenBank/DDBJ databases">
        <title>Genome sequencing and annotation of Brassica cretica.</title>
        <authorList>
            <person name="Studholme D.J."/>
            <person name="Sarris P."/>
        </authorList>
    </citation>
    <scope>NUCLEOTIDE SEQUENCE</scope>
    <source>
        <strain evidence="2">PFS-109/04</strain>
        <tissue evidence="2">Leaf</tissue>
    </source>
</reference>
<dbReference type="AlphaFoldDB" id="A0A8S9RTR7"/>
<comment type="caution">
    <text evidence="2">The sequence shown here is derived from an EMBL/GenBank/DDBJ whole genome shotgun (WGS) entry which is preliminary data.</text>
</comment>
<protein>
    <submittedName>
        <fullName evidence="2">Uncharacterized protein</fullName>
    </submittedName>
</protein>
<evidence type="ECO:0000313" key="2">
    <source>
        <dbReference type="EMBL" id="KAF3583309.1"/>
    </source>
</evidence>
<gene>
    <name evidence="2" type="ORF">F2Q69_00031029</name>
</gene>
<evidence type="ECO:0000256" key="1">
    <source>
        <dbReference type="SAM" id="MobiDB-lite"/>
    </source>
</evidence>